<reference evidence="2 3" key="1">
    <citation type="journal article" date="2016" name="Nat. Commun.">
        <title>Thousands of microbial genomes shed light on interconnected biogeochemical processes in an aquifer system.</title>
        <authorList>
            <person name="Anantharaman K."/>
            <person name="Brown C.T."/>
            <person name="Hug L.A."/>
            <person name="Sharon I."/>
            <person name="Castelle C.J."/>
            <person name="Probst A.J."/>
            <person name="Thomas B.C."/>
            <person name="Singh A."/>
            <person name="Wilkins M.J."/>
            <person name="Karaoz U."/>
            <person name="Brodie E.L."/>
            <person name="Williams K.H."/>
            <person name="Hubbard S.S."/>
            <person name="Banfield J.F."/>
        </authorList>
    </citation>
    <scope>NUCLEOTIDE SEQUENCE [LARGE SCALE GENOMIC DNA]</scope>
</reference>
<evidence type="ECO:0000313" key="3">
    <source>
        <dbReference type="Proteomes" id="UP000176404"/>
    </source>
</evidence>
<dbReference type="SUPFAM" id="SSF63817">
    <property type="entry name" value="Sortase"/>
    <property type="match status" value="1"/>
</dbReference>
<dbReference type="AlphaFoldDB" id="A0A1F8B9G3"/>
<dbReference type="InterPro" id="IPR005754">
    <property type="entry name" value="Sortase"/>
</dbReference>
<organism evidence="2 3">
    <name type="scientific">Candidatus Woesebacteria bacterium RIFCSPLOWO2_01_FULL_39_10b</name>
    <dbReference type="NCBI Taxonomy" id="1802517"/>
    <lineage>
        <taxon>Bacteria</taxon>
        <taxon>Candidatus Woeseibacteriota</taxon>
    </lineage>
</organism>
<dbReference type="STRING" id="1802517.A2892_01305"/>
<dbReference type="EMBL" id="MGHD01000003">
    <property type="protein sequence ID" value="OGM60667.1"/>
    <property type="molecule type" value="Genomic_DNA"/>
</dbReference>
<proteinExistence type="predicted"/>
<dbReference type="InterPro" id="IPR023365">
    <property type="entry name" value="Sortase_dom-sf"/>
</dbReference>
<evidence type="ECO:0000313" key="2">
    <source>
        <dbReference type="EMBL" id="OGM60667.1"/>
    </source>
</evidence>
<keyword evidence="1" id="KW-0378">Hydrolase</keyword>
<evidence type="ECO:0008006" key="4">
    <source>
        <dbReference type="Google" id="ProtNLM"/>
    </source>
</evidence>
<protein>
    <recommendedName>
        <fullName evidence="4">Sortase</fullName>
    </recommendedName>
</protein>
<accession>A0A1F8B9G3</accession>
<sequence length="177" mass="20022">MIVGSSFLIISAFFLWERVNPERLKFENVEEFLNNGGQEKSIRPVFLEIKDLKINLPIYEAEIIKGRWQATTKGISYLSSSGIPGEVGNSILYSHNWSSLLGPLTKAKPGQKIIITFDNGRKEKFVVEHTQEVGPDNTEILSQTEDSRLTLYTCSGFLDTKRFVVSAFPVKDQDETF</sequence>
<dbReference type="Pfam" id="PF04203">
    <property type="entry name" value="Sortase"/>
    <property type="match status" value="1"/>
</dbReference>
<name>A0A1F8B9G3_9BACT</name>
<dbReference type="GO" id="GO:0016787">
    <property type="term" value="F:hydrolase activity"/>
    <property type="evidence" value="ECO:0007669"/>
    <property type="project" value="UniProtKB-KW"/>
</dbReference>
<dbReference type="Proteomes" id="UP000176404">
    <property type="component" value="Unassembled WGS sequence"/>
</dbReference>
<dbReference type="Gene3D" id="2.40.260.10">
    <property type="entry name" value="Sortase"/>
    <property type="match status" value="1"/>
</dbReference>
<comment type="caution">
    <text evidence="2">The sequence shown here is derived from an EMBL/GenBank/DDBJ whole genome shotgun (WGS) entry which is preliminary data.</text>
</comment>
<gene>
    <name evidence="2" type="ORF">A2892_01305</name>
</gene>
<evidence type="ECO:0000256" key="1">
    <source>
        <dbReference type="ARBA" id="ARBA00022801"/>
    </source>
</evidence>